<accession>A0A1M7Z232</accession>
<keyword evidence="2" id="KW-1185">Reference proteome</keyword>
<evidence type="ECO:0000313" key="2">
    <source>
        <dbReference type="Proteomes" id="UP000184600"/>
    </source>
</evidence>
<sequence length="37" mass="4200">MIITESFVCHPKVSVKAVRTVLVRHRFFGIGINLAEM</sequence>
<proteinExistence type="predicted"/>
<gene>
    <name evidence="1" type="ORF">VQ7734_04728</name>
</gene>
<reference evidence="2" key="1">
    <citation type="submission" date="2016-12" db="EMBL/GenBank/DDBJ databases">
        <authorList>
            <person name="Rodrigo-Torres L."/>
            <person name="Arahal R.D."/>
            <person name="Lucena T."/>
        </authorList>
    </citation>
    <scope>NUCLEOTIDE SEQUENCE [LARGE SCALE GENOMIC DNA]</scope>
</reference>
<organism evidence="1 2">
    <name type="scientific">Vibrio quintilis</name>
    <dbReference type="NCBI Taxonomy" id="1117707"/>
    <lineage>
        <taxon>Bacteria</taxon>
        <taxon>Pseudomonadati</taxon>
        <taxon>Pseudomonadota</taxon>
        <taxon>Gammaproteobacteria</taxon>
        <taxon>Vibrionales</taxon>
        <taxon>Vibrionaceae</taxon>
        <taxon>Vibrio</taxon>
    </lineage>
</organism>
<dbReference type="Proteomes" id="UP000184600">
    <property type="component" value="Unassembled WGS sequence"/>
</dbReference>
<dbReference type="STRING" id="1117707.VQ7734_04728"/>
<dbReference type="EMBL" id="FRFG01000086">
    <property type="protein sequence ID" value="SHO58953.1"/>
    <property type="molecule type" value="Genomic_DNA"/>
</dbReference>
<dbReference type="AlphaFoldDB" id="A0A1M7Z232"/>
<protein>
    <submittedName>
        <fullName evidence="1">Uncharacterized protein</fullName>
    </submittedName>
</protein>
<evidence type="ECO:0000313" key="1">
    <source>
        <dbReference type="EMBL" id="SHO58953.1"/>
    </source>
</evidence>
<name>A0A1M7Z232_9VIBR</name>